<name>A0ACB9DVL8_CICIN</name>
<protein>
    <submittedName>
        <fullName evidence="1">Uncharacterized protein</fullName>
    </submittedName>
</protein>
<reference evidence="2" key="1">
    <citation type="journal article" date="2022" name="Mol. Ecol. Resour.">
        <title>The genomes of chicory, endive, great burdock and yacon provide insights into Asteraceae palaeo-polyploidization history and plant inulin production.</title>
        <authorList>
            <person name="Fan W."/>
            <person name="Wang S."/>
            <person name="Wang H."/>
            <person name="Wang A."/>
            <person name="Jiang F."/>
            <person name="Liu H."/>
            <person name="Zhao H."/>
            <person name="Xu D."/>
            <person name="Zhang Y."/>
        </authorList>
    </citation>
    <scope>NUCLEOTIDE SEQUENCE [LARGE SCALE GENOMIC DNA]</scope>
    <source>
        <strain evidence="2">cv. Punajuju</strain>
    </source>
</reference>
<evidence type="ECO:0000313" key="2">
    <source>
        <dbReference type="Proteomes" id="UP001055811"/>
    </source>
</evidence>
<keyword evidence="2" id="KW-1185">Reference proteome</keyword>
<proteinExistence type="predicted"/>
<organism evidence="1 2">
    <name type="scientific">Cichorium intybus</name>
    <name type="common">Chicory</name>
    <dbReference type="NCBI Taxonomy" id="13427"/>
    <lineage>
        <taxon>Eukaryota</taxon>
        <taxon>Viridiplantae</taxon>
        <taxon>Streptophyta</taxon>
        <taxon>Embryophyta</taxon>
        <taxon>Tracheophyta</taxon>
        <taxon>Spermatophyta</taxon>
        <taxon>Magnoliopsida</taxon>
        <taxon>eudicotyledons</taxon>
        <taxon>Gunneridae</taxon>
        <taxon>Pentapetalae</taxon>
        <taxon>asterids</taxon>
        <taxon>campanulids</taxon>
        <taxon>Asterales</taxon>
        <taxon>Asteraceae</taxon>
        <taxon>Cichorioideae</taxon>
        <taxon>Cichorieae</taxon>
        <taxon>Cichoriinae</taxon>
        <taxon>Cichorium</taxon>
    </lineage>
</organism>
<sequence>MVIQDRRLWKKFRLPCLRLRACYPEEHYFPTFLSMADPKGCTGYTLTNVNWTDIVNGHPHTYIPSELSSGLIYSLRRSIFVKPYMFARKFSPDCLQPLMDMADTDGGKVGSDIRGNRKRMEKGNGKGRVWLHL</sequence>
<dbReference type="Proteomes" id="UP001055811">
    <property type="component" value="Linkage Group LG04"/>
</dbReference>
<gene>
    <name evidence="1" type="ORF">L2E82_21097</name>
</gene>
<accession>A0ACB9DVL8</accession>
<dbReference type="EMBL" id="CM042012">
    <property type="protein sequence ID" value="KAI3750460.1"/>
    <property type="molecule type" value="Genomic_DNA"/>
</dbReference>
<reference evidence="1 2" key="2">
    <citation type="journal article" date="2022" name="Mol. Ecol. Resour.">
        <title>The genomes of chicory, endive, great burdock and yacon provide insights into Asteraceae paleo-polyploidization history and plant inulin production.</title>
        <authorList>
            <person name="Fan W."/>
            <person name="Wang S."/>
            <person name="Wang H."/>
            <person name="Wang A."/>
            <person name="Jiang F."/>
            <person name="Liu H."/>
            <person name="Zhao H."/>
            <person name="Xu D."/>
            <person name="Zhang Y."/>
        </authorList>
    </citation>
    <scope>NUCLEOTIDE SEQUENCE [LARGE SCALE GENOMIC DNA]</scope>
    <source>
        <strain evidence="2">cv. Punajuju</strain>
        <tissue evidence="1">Leaves</tissue>
    </source>
</reference>
<comment type="caution">
    <text evidence="1">The sequence shown here is derived from an EMBL/GenBank/DDBJ whole genome shotgun (WGS) entry which is preliminary data.</text>
</comment>
<evidence type="ECO:0000313" key="1">
    <source>
        <dbReference type="EMBL" id="KAI3750460.1"/>
    </source>
</evidence>